<dbReference type="PANTHER" id="PTHR46033">
    <property type="entry name" value="PROTEIN MAIN-LIKE 2"/>
    <property type="match status" value="1"/>
</dbReference>
<dbReference type="GO" id="GO:0008483">
    <property type="term" value="F:transaminase activity"/>
    <property type="evidence" value="ECO:0007669"/>
    <property type="project" value="UniProtKB-KW"/>
</dbReference>
<evidence type="ECO:0000259" key="2">
    <source>
        <dbReference type="Pfam" id="PF10536"/>
    </source>
</evidence>
<comment type="caution">
    <text evidence="3">The sequence shown here is derived from an EMBL/GenBank/DDBJ whole genome shotgun (WGS) entry which is preliminary data.</text>
</comment>
<feature type="domain" description="Aminotransferase-like plant mobile" evidence="2">
    <location>
        <begin position="2"/>
        <end position="190"/>
    </location>
</feature>
<dbReference type="GO" id="GO:0010073">
    <property type="term" value="P:meristem maintenance"/>
    <property type="evidence" value="ECO:0007669"/>
    <property type="project" value="InterPro"/>
</dbReference>
<reference evidence="3" key="1">
    <citation type="journal article" date="2018" name="Nat. Plants">
        <title>Whole-genome landscape of Medicago truncatula symbiotic genes.</title>
        <authorList>
            <person name="Pecrix Y."/>
            <person name="Gamas P."/>
            <person name="Carrere S."/>
        </authorList>
    </citation>
    <scope>NUCLEOTIDE SEQUENCE</scope>
    <source>
        <tissue evidence="3">Leaves</tissue>
    </source>
</reference>
<dbReference type="Proteomes" id="UP000265566">
    <property type="component" value="Chromosome 1"/>
</dbReference>
<keyword evidence="1" id="KW-0472">Membrane</keyword>
<organism evidence="3">
    <name type="scientific">Medicago truncatula</name>
    <name type="common">Barrel medic</name>
    <name type="synonym">Medicago tribuloides</name>
    <dbReference type="NCBI Taxonomy" id="3880"/>
    <lineage>
        <taxon>Eukaryota</taxon>
        <taxon>Viridiplantae</taxon>
        <taxon>Streptophyta</taxon>
        <taxon>Embryophyta</taxon>
        <taxon>Tracheophyta</taxon>
        <taxon>Spermatophyta</taxon>
        <taxon>Magnoliopsida</taxon>
        <taxon>eudicotyledons</taxon>
        <taxon>Gunneridae</taxon>
        <taxon>Pentapetalae</taxon>
        <taxon>rosids</taxon>
        <taxon>fabids</taxon>
        <taxon>Fabales</taxon>
        <taxon>Fabaceae</taxon>
        <taxon>Papilionoideae</taxon>
        <taxon>50 kb inversion clade</taxon>
        <taxon>NPAAA clade</taxon>
        <taxon>Hologalegina</taxon>
        <taxon>IRL clade</taxon>
        <taxon>Trifolieae</taxon>
        <taxon>Medicago</taxon>
    </lineage>
</organism>
<dbReference type="Pfam" id="PF10536">
    <property type="entry name" value="PMD"/>
    <property type="match status" value="1"/>
</dbReference>
<gene>
    <name evidence="3" type="ORF">MtrunA17_Chr1g0157461</name>
</gene>
<keyword evidence="1" id="KW-0812">Transmembrane</keyword>
<dbReference type="AlphaFoldDB" id="A0A396JN05"/>
<evidence type="ECO:0000256" key="1">
    <source>
        <dbReference type="SAM" id="Phobius"/>
    </source>
</evidence>
<keyword evidence="3" id="KW-0808">Transferase</keyword>
<dbReference type="InterPro" id="IPR044824">
    <property type="entry name" value="MAIN-like"/>
</dbReference>
<accession>A0A396JN05</accession>
<protein>
    <submittedName>
        <fullName evidence="3">Putative aminotransferase-like, plant mobile domain-containing protein</fullName>
    </submittedName>
</protein>
<keyword evidence="1" id="KW-1133">Transmembrane helix</keyword>
<feature type="transmembrane region" description="Helical" evidence="1">
    <location>
        <begin position="184"/>
        <end position="206"/>
    </location>
</feature>
<dbReference type="EMBL" id="PSQE01000001">
    <property type="protein sequence ID" value="RHN77688.1"/>
    <property type="molecule type" value="Genomic_DNA"/>
</dbReference>
<proteinExistence type="predicted"/>
<keyword evidence="3" id="KW-0032">Aminotransferase</keyword>
<evidence type="ECO:0000313" key="3">
    <source>
        <dbReference type="EMBL" id="RHN77688.1"/>
    </source>
</evidence>
<name>A0A396JN05_MEDTR</name>
<dbReference type="PANTHER" id="PTHR46033:SF8">
    <property type="entry name" value="PROTEIN MAINTENANCE OF MERISTEMS-LIKE"/>
    <property type="match status" value="1"/>
</dbReference>
<dbReference type="InterPro" id="IPR019557">
    <property type="entry name" value="AminoTfrase-like_pln_mobile"/>
</dbReference>
<dbReference type="Gramene" id="rna1169">
    <property type="protein sequence ID" value="RHN77688.1"/>
    <property type="gene ID" value="gene1169"/>
</dbReference>
<sequence>MIRTLCEMFHSEASSFHLPVRGMTITLDDVSNLLHVPIKGRSLDFEKKVSREHGVSMMTRYLGMSAAAVAKACKAKYGAHLTFVALKRLYEDHLIVARQLDVPQSREELKERDRRREWCVRSFLIYLVGCTLFTNKTDKHTEVINLECMVDLTAMNRWLWGGMKLAHLYHYLTDSVQPRTKTMSGCVTLLIVINSIMFIYLIRFFFLCSSI</sequence>